<evidence type="ECO:0000256" key="5">
    <source>
        <dbReference type="ARBA" id="ARBA00023172"/>
    </source>
</evidence>
<dbReference type="GO" id="GO:0006313">
    <property type="term" value="P:DNA transposition"/>
    <property type="evidence" value="ECO:0007669"/>
    <property type="project" value="InterPro"/>
</dbReference>
<dbReference type="GO" id="GO:0003677">
    <property type="term" value="F:DNA binding"/>
    <property type="evidence" value="ECO:0007669"/>
    <property type="project" value="UniProtKB-KW"/>
</dbReference>
<dbReference type="RefSeq" id="WP_022637854.1">
    <property type="nucleotide sequence ID" value="NZ_ASJR01000081.1"/>
</dbReference>
<dbReference type="Pfam" id="PF00872">
    <property type="entry name" value="Transposase_mut"/>
    <property type="match status" value="1"/>
</dbReference>
<name>U7D2C9_9BACT</name>
<keyword evidence="7" id="KW-1185">Reference proteome</keyword>
<comment type="caution">
    <text evidence="6">The sequence shown here is derived from an EMBL/GenBank/DDBJ whole genome shotgun (WGS) entry which is preliminary data.</text>
</comment>
<accession>U7D2C9</accession>
<dbReference type="AlphaFoldDB" id="U7D2C9"/>
<evidence type="ECO:0000256" key="1">
    <source>
        <dbReference type="ARBA" id="ARBA00002190"/>
    </source>
</evidence>
<evidence type="ECO:0000313" key="6">
    <source>
        <dbReference type="EMBL" id="ERP30659.1"/>
    </source>
</evidence>
<keyword evidence="3" id="KW-0815">Transposition</keyword>
<keyword evidence="5" id="KW-0233">DNA recombination</keyword>
<gene>
    <name evidence="6" type="ORF">CALK_2564</name>
</gene>
<dbReference type="eggNOG" id="COG3328">
    <property type="taxonomic scope" value="Bacteria"/>
</dbReference>
<dbReference type="EMBL" id="ASJR01000081">
    <property type="protein sequence ID" value="ERP30659.1"/>
    <property type="molecule type" value="Genomic_DNA"/>
</dbReference>
<organism evidence="6 7">
    <name type="scientific">Chitinivibrio alkaliphilus ACht1</name>
    <dbReference type="NCBI Taxonomy" id="1313304"/>
    <lineage>
        <taxon>Bacteria</taxon>
        <taxon>Pseudomonadati</taxon>
        <taxon>Fibrobacterota</taxon>
        <taxon>Chitinivibrionia</taxon>
        <taxon>Chitinivibrionales</taxon>
        <taxon>Chitinivibrionaceae</taxon>
        <taxon>Chitinivibrio</taxon>
    </lineage>
</organism>
<proteinExistence type="inferred from homology"/>
<dbReference type="OrthoDB" id="355828at2"/>
<comment type="function">
    <text evidence="1">Required for the transposition of the insertion element.</text>
</comment>
<protein>
    <submittedName>
        <fullName evidence="6">Transposase, mutator type</fullName>
    </submittedName>
</protein>
<reference evidence="6 7" key="1">
    <citation type="journal article" date="2013" name="Environ. Microbiol.">
        <title>Genome analysis of Chitinivibrio alkaliphilus gen. nov., sp. nov., a novel extremely haloalkaliphilic anaerobic chitinolytic bacterium from the candidate phylum Termite Group 3.</title>
        <authorList>
            <person name="Sorokin D.Y."/>
            <person name="Gumerov V.M."/>
            <person name="Rakitin A.L."/>
            <person name="Beletsky A.V."/>
            <person name="Damste J.S."/>
            <person name="Muyzer G."/>
            <person name="Mardanov A.V."/>
            <person name="Ravin N.V."/>
        </authorList>
    </citation>
    <scope>NUCLEOTIDE SEQUENCE [LARGE SCALE GENOMIC DNA]</scope>
    <source>
        <strain evidence="6 7">ACht1</strain>
    </source>
</reference>
<evidence type="ECO:0000256" key="3">
    <source>
        <dbReference type="ARBA" id="ARBA00022578"/>
    </source>
</evidence>
<dbReference type="InterPro" id="IPR001207">
    <property type="entry name" value="Transposase_mutator"/>
</dbReference>
<evidence type="ECO:0000313" key="7">
    <source>
        <dbReference type="Proteomes" id="UP000017148"/>
    </source>
</evidence>
<dbReference type="GO" id="GO:0004803">
    <property type="term" value="F:transposase activity"/>
    <property type="evidence" value="ECO:0007669"/>
    <property type="project" value="InterPro"/>
</dbReference>
<keyword evidence="4" id="KW-0238">DNA-binding</keyword>
<comment type="similarity">
    <text evidence="2">Belongs to the transposase mutator family.</text>
</comment>
<dbReference type="Proteomes" id="UP000017148">
    <property type="component" value="Unassembled WGS sequence"/>
</dbReference>
<evidence type="ECO:0000256" key="4">
    <source>
        <dbReference type="ARBA" id="ARBA00023125"/>
    </source>
</evidence>
<sequence>MIKDNSNTLTKTELSVLSLDEIARVGAQELLRQALEAEISVYLEKLSGKKRDDGTAGIVRNGYHRSRKVTVGSGTIDVAVPRTRNRSGGRETSPVQLYPSICAAVSKLMRQSLSLSQGDLHGQHGRGAYTAVGE</sequence>
<evidence type="ECO:0000256" key="2">
    <source>
        <dbReference type="ARBA" id="ARBA00010961"/>
    </source>
</evidence>